<dbReference type="PANTHER" id="PTHR21338">
    <property type="entry name" value="MITOCHONDRIAL RIBOSOMAL PROTEIN L41"/>
    <property type="match status" value="1"/>
</dbReference>
<dbReference type="PANTHER" id="PTHR21338:SF0">
    <property type="entry name" value="LARGE RIBOSOMAL SUBUNIT PROTEIN ML41"/>
    <property type="match status" value="1"/>
</dbReference>
<dbReference type="Pfam" id="PF09809">
    <property type="entry name" value="MRP-L27"/>
    <property type="match status" value="1"/>
</dbReference>
<keyword evidence="8" id="KW-1185">Reference proteome</keyword>
<dbReference type="GO" id="GO:0003735">
    <property type="term" value="F:structural constituent of ribosome"/>
    <property type="evidence" value="ECO:0007669"/>
    <property type="project" value="InterPro"/>
</dbReference>
<protein>
    <submittedName>
        <fullName evidence="7">39S ribosomal protein L41</fullName>
    </submittedName>
</protein>
<keyword evidence="6" id="KW-0687">Ribonucleoprotein</keyword>
<accession>A0AAD9VH78</accession>
<evidence type="ECO:0000313" key="8">
    <source>
        <dbReference type="Proteomes" id="UP001249851"/>
    </source>
</evidence>
<dbReference type="Proteomes" id="UP001249851">
    <property type="component" value="Unassembled WGS sequence"/>
</dbReference>
<sequence length="164" mass="18120">MPLNILRGLFRGASRGVMTGKRGNKNFYKGRGVRNPGYHTRRGAKTPDLQHPCPAARWPYSSVGGAMVFYFSGCGFKSHPGQSFSLSLGGPNSMSKANDQVNVGGYRIVYKKVPQFIVPDLTGFELKPYVSYKSPKVEIPPPTAESLLTSIKENIHLIKYRETP</sequence>
<evidence type="ECO:0000256" key="2">
    <source>
        <dbReference type="ARBA" id="ARBA00010152"/>
    </source>
</evidence>
<reference evidence="7" key="2">
    <citation type="journal article" date="2023" name="Science">
        <title>Genomic signatures of disease resistance in endangered staghorn corals.</title>
        <authorList>
            <person name="Vollmer S.V."/>
            <person name="Selwyn J.D."/>
            <person name="Despard B.A."/>
            <person name="Roesel C.L."/>
        </authorList>
    </citation>
    <scope>NUCLEOTIDE SEQUENCE</scope>
    <source>
        <strain evidence="7">K2</strain>
    </source>
</reference>
<evidence type="ECO:0000313" key="7">
    <source>
        <dbReference type="EMBL" id="KAK2573830.1"/>
    </source>
</evidence>
<comment type="caution">
    <text evidence="7">The sequence shown here is derived from an EMBL/GenBank/DDBJ whole genome shotgun (WGS) entry which is preliminary data.</text>
</comment>
<reference evidence="7" key="1">
    <citation type="journal article" date="2023" name="G3 (Bethesda)">
        <title>Whole genome assembly and annotation of the endangered Caribbean coral Acropora cervicornis.</title>
        <authorList>
            <person name="Selwyn J.D."/>
            <person name="Vollmer S.V."/>
        </authorList>
    </citation>
    <scope>NUCLEOTIDE SEQUENCE</scope>
    <source>
        <strain evidence="7">K2</strain>
    </source>
</reference>
<dbReference type="GO" id="GO:0006412">
    <property type="term" value="P:translation"/>
    <property type="evidence" value="ECO:0007669"/>
    <property type="project" value="TreeGrafter"/>
</dbReference>
<name>A0AAD9VH78_ACRCE</name>
<organism evidence="7 8">
    <name type="scientific">Acropora cervicornis</name>
    <name type="common">Staghorn coral</name>
    <dbReference type="NCBI Taxonomy" id="6130"/>
    <lineage>
        <taxon>Eukaryota</taxon>
        <taxon>Metazoa</taxon>
        <taxon>Cnidaria</taxon>
        <taxon>Anthozoa</taxon>
        <taxon>Hexacorallia</taxon>
        <taxon>Scleractinia</taxon>
        <taxon>Astrocoeniina</taxon>
        <taxon>Acroporidae</taxon>
        <taxon>Acropora</taxon>
    </lineage>
</organism>
<dbReference type="GO" id="GO:0005762">
    <property type="term" value="C:mitochondrial large ribosomal subunit"/>
    <property type="evidence" value="ECO:0007669"/>
    <property type="project" value="InterPro"/>
</dbReference>
<evidence type="ECO:0000256" key="3">
    <source>
        <dbReference type="ARBA" id="ARBA00022946"/>
    </source>
</evidence>
<comment type="similarity">
    <text evidence="2">Belongs to the mitochondrion-specific ribosomal protein mL41 family.</text>
</comment>
<proteinExistence type="inferred from homology"/>
<evidence type="ECO:0000256" key="1">
    <source>
        <dbReference type="ARBA" id="ARBA00004173"/>
    </source>
</evidence>
<gene>
    <name evidence="7" type="ORF">P5673_001533</name>
</gene>
<keyword evidence="5" id="KW-0496">Mitochondrion</keyword>
<dbReference type="InterPro" id="IPR019189">
    <property type="entry name" value="Ribosomal_mL41"/>
</dbReference>
<dbReference type="AlphaFoldDB" id="A0AAD9VH78"/>
<evidence type="ECO:0000256" key="5">
    <source>
        <dbReference type="ARBA" id="ARBA00023128"/>
    </source>
</evidence>
<dbReference type="EMBL" id="JARQWQ010000002">
    <property type="protein sequence ID" value="KAK2573830.1"/>
    <property type="molecule type" value="Genomic_DNA"/>
</dbReference>
<keyword evidence="3" id="KW-0809">Transit peptide</keyword>
<evidence type="ECO:0000256" key="6">
    <source>
        <dbReference type="ARBA" id="ARBA00023274"/>
    </source>
</evidence>
<comment type="subcellular location">
    <subcellularLocation>
        <location evidence="1">Mitochondrion</location>
    </subcellularLocation>
</comment>
<keyword evidence="4 7" id="KW-0689">Ribosomal protein</keyword>
<evidence type="ECO:0000256" key="4">
    <source>
        <dbReference type="ARBA" id="ARBA00022980"/>
    </source>
</evidence>